<dbReference type="SUPFAM" id="SSF58104">
    <property type="entry name" value="Methyl-accepting chemotaxis protein (MCP) signaling domain"/>
    <property type="match status" value="1"/>
</dbReference>
<keyword evidence="6 9" id="KW-1133">Transmembrane helix</keyword>
<evidence type="ECO:0000256" key="1">
    <source>
        <dbReference type="ARBA" id="ARBA00004651"/>
    </source>
</evidence>
<dbReference type="Gene3D" id="1.10.287.950">
    <property type="entry name" value="Methyl-accepting chemotaxis protein"/>
    <property type="match status" value="1"/>
</dbReference>
<dbReference type="PANTHER" id="PTHR32089">
    <property type="entry name" value="METHYL-ACCEPTING CHEMOTAXIS PROTEIN MCPB"/>
    <property type="match status" value="1"/>
</dbReference>
<accession>A0A3B1APV0</accession>
<name>A0A3B1APV0_9ZZZZ</name>
<evidence type="ECO:0000256" key="5">
    <source>
        <dbReference type="ARBA" id="ARBA00022692"/>
    </source>
</evidence>
<evidence type="ECO:0000256" key="4">
    <source>
        <dbReference type="ARBA" id="ARBA00022500"/>
    </source>
</evidence>
<keyword evidence="2" id="KW-1003">Cell membrane</keyword>
<dbReference type="Pfam" id="PF00015">
    <property type="entry name" value="MCPsignal"/>
    <property type="match status" value="1"/>
</dbReference>
<organism evidence="11">
    <name type="scientific">hydrothermal vent metagenome</name>
    <dbReference type="NCBI Taxonomy" id="652676"/>
    <lineage>
        <taxon>unclassified sequences</taxon>
        <taxon>metagenomes</taxon>
        <taxon>ecological metagenomes</taxon>
    </lineage>
</organism>
<dbReference type="GO" id="GO:0005886">
    <property type="term" value="C:plasma membrane"/>
    <property type="evidence" value="ECO:0007669"/>
    <property type="project" value="UniProtKB-SubCell"/>
</dbReference>
<feature type="non-terminal residue" evidence="11">
    <location>
        <position position="316"/>
    </location>
</feature>
<keyword evidence="5 9" id="KW-0812">Transmembrane</keyword>
<dbReference type="PROSITE" id="PS50111">
    <property type="entry name" value="CHEMOTAXIS_TRANSDUC_2"/>
    <property type="match status" value="1"/>
</dbReference>
<keyword evidence="8" id="KW-0807">Transducer</keyword>
<keyword evidence="7 9" id="KW-0472">Membrane</keyword>
<evidence type="ECO:0000256" key="8">
    <source>
        <dbReference type="ARBA" id="ARBA00023224"/>
    </source>
</evidence>
<gene>
    <name evidence="11" type="ORF">MNBD_GAMMA19-1022</name>
</gene>
<feature type="domain" description="Methyl-accepting transducer" evidence="10">
    <location>
        <begin position="177"/>
        <end position="316"/>
    </location>
</feature>
<proteinExistence type="predicted"/>
<dbReference type="GO" id="GO:0006935">
    <property type="term" value="P:chemotaxis"/>
    <property type="evidence" value="ECO:0007669"/>
    <property type="project" value="UniProtKB-KW"/>
</dbReference>
<dbReference type="AlphaFoldDB" id="A0A3B1APV0"/>
<evidence type="ECO:0000256" key="2">
    <source>
        <dbReference type="ARBA" id="ARBA00022475"/>
    </source>
</evidence>
<evidence type="ECO:0000256" key="9">
    <source>
        <dbReference type="SAM" id="Phobius"/>
    </source>
</evidence>
<comment type="subcellular location">
    <subcellularLocation>
        <location evidence="1">Cell membrane</location>
        <topology evidence="1">Multi-pass membrane protein</topology>
    </subcellularLocation>
</comment>
<protein>
    <submittedName>
        <fullName evidence="11">PUTATIVE MCP-DOMAIN SIGNAL TRANSDUCTION PROTEIN</fullName>
    </submittedName>
</protein>
<evidence type="ECO:0000256" key="3">
    <source>
        <dbReference type="ARBA" id="ARBA00022481"/>
    </source>
</evidence>
<dbReference type="InterPro" id="IPR004089">
    <property type="entry name" value="MCPsignal_dom"/>
</dbReference>
<dbReference type="EMBL" id="UOFV01000252">
    <property type="protein sequence ID" value="VAX01408.1"/>
    <property type="molecule type" value="Genomic_DNA"/>
</dbReference>
<dbReference type="PANTHER" id="PTHR32089:SF39">
    <property type="entry name" value="METHYL-ACCEPTING CHEMOTAXIS PROTEIN HLYB"/>
    <property type="match status" value="1"/>
</dbReference>
<evidence type="ECO:0000256" key="7">
    <source>
        <dbReference type="ARBA" id="ARBA00023136"/>
    </source>
</evidence>
<feature type="transmembrane region" description="Helical" evidence="9">
    <location>
        <begin position="21"/>
        <end position="53"/>
    </location>
</feature>
<evidence type="ECO:0000313" key="11">
    <source>
        <dbReference type="EMBL" id="VAX01408.1"/>
    </source>
</evidence>
<reference evidence="11" key="1">
    <citation type="submission" date="2018-06" db="EMBL/GenBank/DDBJ databases">
        <authorList>
            <person name="Zhirakovskaya E."/>
        </authorList>
    </citation>
    <scope>NUCLEOTIDE SEQUENCE</scope>
</reference>
<evidence type="ECO:0000256" key="6">
    <source>
        <dbReference type="ARBA" id="ARBA00022989"/>
    </source>
</evidence>
<keyword evidence="3" id="KW-0488">Methylation</keyword>
<dbReference type="GO" id="GO:0007165">
    <property type="term" value="P:signal transduction"/>
    <property type="evidence" value="ECO:0007669"/>
    <property type="project" value="UniProtKB-KW"/>
</dbReference>
<keyword evidence="4" id="KW-0145">Chemotaxis</keyword>
<sequence>MSHTIMTKWIPATPVQWIACLASFMTLAIIAAGISTAVTLPVAAATLIFWAWLNLCNTSRPPVQTPLNTSSVQTARTAAGTQLQENMQQHLQPATTSLEQVAGIISDGTHLLQESFTGLVTKSDQQLEQLNTMLTQLKGGDLDSNNLTMENFAREIDSTLSSFVELMIKISVKNVAAADKVQDMVHEMDSVFELLSQVHKLADQTNLLALNAAIEAARAGDAGRGFAVVADEVRNLSISSQKLNDCIREQTAGTKTLLIDISQIVEEMASLDMNNALATKDNMDNMLKELVEANQCISDTIDLTSTTAKEIQNDVS</sequence>
<evidence type="ECO:0000259" key="10">
    <source>
        <dbReference type="PROSITE" id="PS50111"/>
    </source>
</evidence>
<dbReference type="SMART" id="SM00283">
    <property type="entry name" value="MA"/>
    <property type="match status" value="1"/>
</dbReference>